<dbReference type="Proteomes" id="UP001275084">
    <property type="component" value="Unassembled WGS sequence"/>
</dbReference>
<reference evidence="2" key="2">
    <citation type="submission" date="2023-06" db="EMBL/GenBank/DDBJ databases">
        <authorList>
            <consortium name="Lawrence Berkeley National Laboratory"/>
            <person name="Haridas S."/>
            <person name="Hensen N."/>
            <person name="Bonometti L."/>
            <person name="Westerberg I."/>
            <person name="Brannstrom I.O."/>
            <person name="Guillou S."/>
            <person name="Cros-Aarteil S."/>
            <person name="Calhoun S."/>
            <person name="Kuo A."/>
            <person name="Mondo S."/>
            <person name="Pangilinan J."/>
            <person name="Riley R."/>
            <person name="Labutti K."/>
            <person name="Andreopoulos B."/>
            <person name="Lipzen A."/>
            <person name="Chen C."/>
            <person name="Yanf M."/>
            <person name="Daum C."/>
            <person name="Ng V."/>
            <person name="Clum A."/>
            <person name="Steindorff A."/>
            <person name="Ohm R."/>
            <person name="Martin F."/>
            <person name="Silar P."/>
            <person name="Natvig D."/>
            <person name="Lalanne C."/>
            <person name="Gautier V."/>
            <person name="Ament-Velasquez S.L."/>
            <person name="Kruys A."/>
            <person name="Hutchinson M.I."/>
            <person name="Powell A.J."/>
            <person name="Barry K."/>
            <person name="Miller A.N."/>
            <person name="Grigoriev I.V."/>
            <person name="Debuchy R."/>
            <person name="Gladieux P."/>
            <person name="Thoren M.H."/>
            <person name="Johannesson H."/>
        </authorList>
    </citation>
    <scope>NUCLEOTIDE SEQUENCE</scope>
    <source>
        <strain evidence="2">CBS 955.72</strain>
    </source>
</reference>
<accession>A0AAJ0HVR0</accession>
<feature type="compositionally biased region" description="Low complexity" evidence="1">
    <location>
        <begin position="1"/>
        <end position="16"/>
    </location>
</feature>
<gene>
    <name evidence="2" type="ORF">B0T25DRAFT_53781</name>
</gene>
<protein>
    <submittedName>
        <fullName evidence="2">Uncharacterized protein</fullName>
    </submittedName>
</protein>
<comment type="caution">
    <text evidence="2">The sequence shown here is derived from an EMBL/GenBank/DDBJ whole genome shotgun (WGS) entry which is preliminary data.</text>
</comment>
<evidence type="ECO:0000313" key="3">
    <source>
        <dbReference type="Proteomes" id="UP001275084"/>
    </source>
</evidence>
<organism evidence="2 3">
    <name type="scientific">Lasiosphaeria hispida</name>
    <dbReference type="NCBI Taxonomy" id="260671"/>
    <lineage>
        <taxon>Eukaryota</taxon>
        <taxon>Fungi</taxon>
        <taxon>Dikarya</taxon>
        <taxon>Ascomycota</taxon>
        <taxon>Pezizomycotina</taxon>
        <taxon>Sordariomycetes</taxon>
        <taxon>Sordariomycetidae</taxon>
        <taxon>Sordariales</taxon>
        <taxon>Lasiosphaeriaceae</taxon>
        <taxon>Lasiosphaeria</taxon>
    </lineage>
</organism>
<dbReference type="AlphaFoldDB" id="A0AAJ0HVR0"/>
<dbReference type="EMBL" id="JAUIQD010000001">
    <property type="protein sequence ID" value="KAK3363787.1"/>
    <property type="molecule type" value="Genomic_DNA"/>
</dbReference>
<proteinExistence type="predicted"/>
<name>A0AAJ0HVR0_9PEZI</name>
<feature type="compositionally biased region" description="Polar residues" evidence="1">
    <location>
        <begin position="35"/>
        <end position="49"/>
    </location>
</feature>
<sequence>MASPSSEGGSKSGPGSRSDKPQAATAAITPASYPRRQTSPIARSTSNSPEGDPPSKAIPASYILDTLRSGHEIARRVSISGTCPPTMTSGGIERRRCDWTTLGWCRYWILVPMGCRSVFWHSTRSAMASIRKERRRDALNYYTGSGPDHGILDDATWCHISGVWHQQAHQSGPHYAVFSRHGVDWRDAVWLAIRVVGASWQRAIIVRLY</sequence>
<feature type="region of interest" description="Disordered" evidence="1">
    <location>
        <begin position="1"/>
        <end position="58"/>
    </location>
</feature>
<evidence type="ECO:0000313" key="2">
    <source>
        <dbReference type="EMBL" id="KAK3363787.1"/>
    </source>
</evidence>
<keyword evidence="3" id="KW-1185">Reference proteome</keyword>
<evidence type="ECO:0000256" key="1">
    <source>
        <dbReference type="SAM" id="MobiDB-lite"/>
    </source>
</evidence>
<reference evidence="2" key="1">
    <citation type="journal article" date="2023" name="Mol. Phylogenet. Evol.">
        <title>Genome-scale phylogeny and comparative genomics of the fungal order Sordariales.</title>
        <authorList>
            <person name="Hensen N."/>
            <person name="Bonometti L."/>
            <person name="Westerberg I."/>
            <person name="Brannstrom I.O."/>
            <person name="Guillou S."/>
            <person name="Cros-Aarteil S."/>
            <person name="Calhoun S."/>
            <person name="Haridas S."/>
            <person name="Kuo A."/>
            <person name="Mondo S."/>
            <person name="Pangilinan J."/>
            <person name="Riley R."/>
            <person name="LaButti K."/>
            <person name="Andreopoulos B."/>
            <person name="Lipzen A."/>
            <person name="Chen C."/>
            <person name="Yan M."/>
            <person name="Daum C."/>
            <person name="Ng V."/>
            <person name="Clum A."/>
            <person name="Steindorff A."/>
            <person name="Ohm R.A."/>
            <person name="Martin F."/>
            <person name="Silar P."/>
            <person name="Natvig D.O."/>
            <person name="Lalanne C."/>
            <person name="Gautier V."/>
            <person name="Ament-Velasquez S.L."/>
            <person name="Kruys A."/>
            <person name="Hutchinson M.I."/>
            <person name="Powell A.J."/>
            <person name="Barry K."/>
            <person name="Miller A.N."/>
            <person name="Grigoriev I.V."/>
            <person name="Debuchy R."/>
            <person name="Gladieux P."/>
            <person name="Hiltunen Thoren M."/>
            <person name="Johannesson H."/>
        </authorList>
    </citation>
    <scope>NUCLEOTIDE SEQUENCE</scope>
    <source>
        <strain evidence="2">CBS 955.72</strain>
    </source>
</reference>